<name>A0A151RYW4_CAJCA</name>
<keyword evidence="3" id="KW-1185">Reference proteome</keyword>
<dbReference type="InterPro" id="IPR012337">
    <property type="entry name" value="RNaseH-like_sf"/>
</dbReference>
<dbReference type="PANTHER" id="PTHR47074">
    <property type="entry name" value="BNAC02G40300D PROTEIN"/>
    <property type="match status" value="1"/>
</dbReference>
<dbReference type="Pfam" id="PF13456">
    <property type="entry name" value="RVT_3"/>
    <property type="match status" value="1"/>
</dbReference>
<evidence type="ECO:0000313" key="3">
    <source>
        <dbReference type="Proteomes" id="UP000075243"/>
    </source>
</evidence>
<dbReference type="Proteomes" id="UP000075243">
    <property type="component" value="Unassembled WGS sequence"/>
</dbReference>
<dbReference type="SUPFAM" id="SSF53098">
    <property type="entry name" value="Ribonuclease H-like"/>
    <property type="match status" value="1"/>
</dbReference>
<dbReference type="InterPro" id="IPR002156">
    <property type="entry name" value="RNaseH_domain"/>
</dbReference>
<sequence>MCIRNDHGQFLTAKTGWAHGLPPVHEAEATALLTAIQWIVTLSLTHVTIESDCKFVLDALSRTQSHHSEYGSLLNKCRGLLHNHPNLSLKFIPRQANRIAHYLARVSRCYASSHTFEFIPSCIVPIILTEMT</sequence>
<dbReference type="InterPro" id="IPR036397">
    <property type="entry name" value="RNaseH_sf"/>
</dbReference>
<dbReference type="CDD" id="cd06222">
    <property type="entry name" value="RNase_H_like"/>
    <property type="match status" value="1"/>
</dbReference>
<gene>
    <name evidence="2" type="ORF">KK1_030593</name>
</gene>
<dbReference type="AlphaFoldDB" id="A0A151RYW4"/>
<dbReference type="InterPro" id="IPR044730">
    <property type="entry name" value="RNase_H-like_dom_plant"/>
</dbReference>
<accession>A0A151RYW4</accession>
<dbReference type="InterPro" id="IPR052929">
    <property type="entry name" value="RNase_H-like_EbsB-rel"/>
</dbReference>
<reference evidence="2" key="1">
    <citation type="journal article" date="2012" name="Nat. Biotechnol.">
        <title>Draft genome sequence of pigeonpea (Cajanus cajan), an orphan legume crop of resource-poor farmers.</title>
        <authorList>
            <person name="Varshney R.K."/>
            <person name="Chen W."/>
            <person name="Li Y."/>
            <person name="Bharti A.K."/>
            <person name="Saxena R.K."/>
            <person name="Schlueter J.A."/>
            <person name="Donoghue M.T."/>
            <person name="Azam S."/>
            <person name="Fan G."/>
            <person name="Whaley A.M."/>
            <person name="Farmer A.D."/>
            <person name="Sheridan J."/>
            <person name="Iwata A."/>
            <person name="Tuteja R."/>
            <person name="Penmetsa R.V."/>
            <person name="Wu W."/>
            <person name="Upadhyaya H.D."/>
            <person name="Yang S.P."/>
            <person name="Shah T."/>
            <person name="Saxena K.B."/>
            <person name="Michael T."/>
            <person name="McCombie W.R."/>
            <person name="Yang B."/>
            <person name="Zhang G."/>
            <person name="Yang H."/>
            <person name="Wang J."/>
            <person name="Spillane C."/>
            <person name="Cook D.R."/>
            <person name="May G.D."/>
            <person name="Xu X."/>
            <person name="Jackson S.A."/>
        </authorList>
    </citation>
    <scope>NUCLEOTIDE SEQUENCE [LARGE SCALE GENOMIC DNA]</scope>
</reference>
<dbReference type="EMBL" id="KQ483518">
    <property type="protein sequence ID" value="KYP47761.1"/>
    <property type="molecule type" value="Genomic_DNA"/>
</dbReference>
<dbReference type="Gramene" id="C.cajan_32663.t">
    <property type="protein sequence ID" value="C.cajan_32663.t.cds1"/>
    <property type="gene ID" value="C.cajan_32663"/>
</dbReference>
<dbReference type="PANTHER" id="PTHR47074:SF48">
    <property type="entry name" value="POLYNUCLEOTIDYL TRANSFERASE, RIBONUCLEASE H-LIKE SUPERFAMILY PROTEIN"/>
    <property type="match status" value="1"/>
</dbReference>
<proteinExistence type="predicted"/>
<dbReference type="GO" id="GO:0004523">
    <property type="term" value="F:RNA-DNA hybrid ribonuclease activity"/>
    <property type="evidence" value="ECO:0007669"/>
    <property type="project" value="InterPro"/>
</dbReference>
<evidence type="ECO:0000313" key="2">
    <source>
        <dbReference type="EMBL" id="KYP47761.1"/>
    </source>
</evidence>
<protein>
    <recommendedName>
        <fullName evidence="1">RNase H type-1 domain-containing protein</fullName>
    </recommendedName>
</protein>
<dbReference type="Gene3D" id="3.30.420.10">
    <property type="entry name" value="Ribonuclease H-like superfamily/Ribonuclease H"/>
    <property type="match status" value="1"/>
</dbReference>
<evidence type="ECO:0000259" key="1">
    <source>
        <dbReference type="Pfam" id="PF13456"/>
    </source>
</evidence>
<feature type="domain" description="RNase H type-1" evidence="1">
    <location>
        <begin position="2"/>
        <end position="105"/>
    </location>
</feature>
<organism evidence="2 3">
    <name type="scientific">Cajanus cajan</name>
    <name type="common">Pigeon pea</name>
    <name type="synonym">Cajanus indicus</name>
    <dbReference type="NCBI Taxonomy" id="3821"/>
    <lineage>
        <taxon>Eukaryota</taxon>
        <taxon>Viridiplantae</taxon>
        <taxon>Streptophyta</taxon>
        <taxon>Embryophyta</taxon>
        <taxon>Tracheophyta</taxon>
        <taxon>Spermatophyta</taxon>
        <taxon>Magnoliopsida</taxon>
        <taxon>eudicotyledons</taxon>
        <taxon>Gunneridae</taxon>
        <taxon>Pentapetalae</taxon>
        <taxon>rosids</taxon>
        <taxon>fabids</taxon>
        <taxon>Fabales</taxon>
        <taxon>Fabaceae</taxon>
        <taxon>Papilionoideae</taxon>
        <taxon>50 kb inversion clade</taxon>
        <taxon>NPAAA clade</taxon>
        <taxon>indigoferoid/millettioid clade</taxon>
        <taxon>Phaseoleae</taxon>
        <taxon>Cajanus</taxon>
    </lineage>
</organism>
<dbReference type="GO" id="GO:0003676">
    <property type="term" value="F:nucleic acid binding"/>
    <property type="evidence" value="ECO:0007669"/>
    <property type="project" value="InterPro"/>
</dbReference>